<dbReference type="EMBL" id="LAZR01003651">
    <property type="protein sequence ID" value="KKN16070.1"/>
    <property type="molecule type" value="Genomic_DNA"/>
</dbReference>
<protein>
    <submittedName>
        <fullName evidence="1">Uncharacterized protein</fullName>
    </submittedName>
</protein>
<sequence>MTVAAPCRHWDVIESPKGPISKARCKKCGRERVYDTSRFYEYNVTETPRNDGLLVGAVKGEKA</sequence>
<dbReference type="AlphaFoldDB" id="A0A0F9N953"/>
<reference evidence="1" key="1">
    <citation type="journal article" date="2015" name="Nature">
        <title>Complex archaea that bridge the gap between prokaryotes and eukaryotes.</title>
        <authorList>
            <person name="Spang A."/>
            <person name="Saw J.H."/>
            <person name="Jorgensen S.L."/>
            <person name="Zaremba-Niedzwiedzka K."/>
            <person name="Martijn J."/>
            <person name="Lind A.E."/>
            <person name="van Eijk R."/>
            <person name="Schleper C."/>
            <person name="Guy L."/>
            <person name="Ettema T.J."/>
        </authorList>
    </citation>
    <scope>NUCLEOTIDE SEQUENCE</scope>
</reference>
<proteinExistence type="predicted"/>
<name>A0A0F9N953_9ZZZZ</name>
<comment type="caution">
    <text evidence="1">The sequence shown here is derived from an EMBL/GenBank/DDBJ whole genome shotgun (WGS) entry which is preliminary data.</text>
</comment>
<accession>A0A0F9N953</accession>
<gene>
    <name evidence="1" type="ORF">LCGC14_0979590</name>
</gene>
<evidence type="ECO:0000313" key="1">
    <source>
        <dbReference type="EMBL" id="KKN16070.1"/>
    </source>
</evidence>
<organism evidence="1">
    <name type="scientific">marine sediment metagenome</name>
    <dbReference type="NCBI Taxonomy" id="412755"/>
    <lineage>
        <taxon>unclassified sequences</taxon>
        <taxon>metagenomes</taxon>
        <taxon>ecological metagenomes</taxon>
    </lineage>
</organism>